<dbReference type="GO" id="GO:0004867">
    <property type="term" value="F:serine-type endopeptidase inhibitor activity"/>
    <property type="evidence" value="ECO:0007669"/>
    <property type="project" value="InterPro"/>
</dbReference>
<dbReference type="AlphaFoldDB" id="A0A8C3PYG2"/>
<evidence type="ECO:0000256" key="5">
    <source>
        <dbReference type="SAM" id="MobiDB-lite"/>
    </source>
</evidence>
<dbReference type="Ensembl" id="ENSCPIT00010009377.1">
    <property type="protein sequence ID" value="ENSCPIP00010007913.1"/>
    <property type="gene ID" value="ENSCPIG00010006200.1"/>
</dbReference>
<feature type="region of interest" description="Disordered" evidence="5">
    <location>
        <begin position="68"/>
        <end position="91"/>
    </location>
</feature>
<dbReference type="SMART" id="SM00093">
    <property type="entry name" value="SERPIN"/>
    <property type="match status" value="1"/>
</dbReference>
<reference evidence="7" key="2">
    <citation type="submission" date="2025-09" db="UniProtKB">
        <authorList>
            <consortium name="Ensembl"/>
        </authorList>
    </citation>
    <scope>IDENTIFICATION</scope>
</reference>
<dbReference type="CDD" id="cd02058">
    <property type="entry name" value="serpinB_MENT-like"/>
    <property type="match status" value="1"/>
</dbReference>
<sequence>MEQVSASIGNFTIDLFNKLNEINRDKNIFFSPWSISSALALTYLAAKGNTAKEMAKVLHFTKTVEAESSSVARPSRGRPKRRRMDPEHEQAENIHSGFKELLTAFNKPRNTYSLRSANRIYVEKTYPLLPTYIQLSKKYYKAEPKKVNFKTALEQTRKEINTWVEKQTESKIKNLLSSDDVKSTTRLILVNAIYFKAEWEVKFQAGHTSMQPFRLSKNKSKPVKMMYTKNTFPVLIMEKMNFKMIELPYVKRELSMFILLPDDIKDGTTGLEQLERELTYEKLSEWADSKKMTETLVDLYLPKFLLEDRCDLHDTLKNMGMTNAFSLQADFRGMTDKRDLCISKVIHQSFVAVDEKGTEAAAATAVIVSLTTTAINYALTFKADHPFHFFIRHNKSKTILFFGRLCCPVE</sequence>
<name>A0A8C3PYG2_CHRPC</name>
<protein>
    <recommendedName>
        <fullName evidence="6">Serpin domain-containing protein</fullName>
    </recommendedName>
</protein>
<dbReference type="Gene3D" id="3.30.497.10">
    <property type="entry name" value="Antithrombin, subunit I, domain 2"/>
    <property type="match status" value="1"/>
</dbReference>
<evidence type="ECO:0000256" key="1">
    <source>
        <dbReference type="ARBA" id="ARBA00004123"/>
    </source>
</evidence>
<organism evidence="7 8">
    <name type="scientific">Chrysolophus pictus</name>
    <name type="common">Golden pheasant</name>
    <name type="synonym">Phasianus pictus</name>
    <dbReference type="NCBI Taxonomy" id="9089"/>
    <lineage>
        <taxon>Eukaryota</taxon>
        <taxon>Metazoa</taxon>
        <taxon>Chordata</taxon>
        <taxon>Craniata</taxon>
        <taxon>Vertebrata</taxon>
        <taxon>Euteleostomi</taxon>
        <taxon>Archelosauria</taxon>
        <taxon>Archosauria</taxon>
        <taxon>Dinosauria</taxon>
        <taxon>Saurischia</taxon>
        <taxon>Theropoda</taxon>
        <taxon>Coelurosauria</taxon>
        <taxon>Aves</taxon>
        <taxon>Neognathae</taxon>
        <taxon>Galloanserae</taxon>
        <taxon>Galliformes</taxon>
        <taxon>Phasianidae</taxon>
        <taxon>Phasianinae</taxon>
        <taxon>Chrysolophus</taxon>
    </lineage>
</organism>
<dbReference type="PANTHER" id="PTHR11461">
    <property type="entry name" value="SERINE PROTEASE INHIBITOR, SERPIN"/>
    <property type="match status" value="1"/>
</dbReference>
<keyword evidence="8" id="KW-1185">Reference proteome</keyword>
<dbReference type="FunFam" id="2.30.39.10:FF:000050">
    <property type="entry name" value="Heterochromatin-associated protein MENT"/>
    <property type="match status" value="1"/>
</dbReference>
<proteinExistence type="inferred from homology"/>
<evidence type="ECO:0000256" key="2">
    <source>
        <dbReference type="ARBA" id="ARBA00006426"/>
    </source>
</evidence>
<dbReference type="PANTHER" id="PTHR11461:SF175">
    <property type="entry name" value="SERPIN B10"/>
    <property type="match status" value="1"/>
</dbReference>
<dbReference type="InterPro" id="IPR042178">
    <property type="entry name" value="Serpin_sf_1"/>
</dbReference>
<dbReference type="FunFam" id="3.30.497.10:FF:000001">
    <property type="entry name" value="Serine protease inhibitor"/>
    <property type="match status" value="1"/>
</dbReference>
<feature type="domain" description="Serpin" evidence="6">
    <location>
        <begin position="13"/>
        <end position="408"/>
    </location>
</feature>
<comment type="subcellular location">
    <subcellularLocation>
        <location evidence="1">Nucleus</location>
    </subcellularLocation>
</comment>
<evidence type="ECO:0000259" key="6">
    <source>
        <dbReference type="SMART" id="SM00093"/>
    </source>
</evidence>
<dbReference type="GO" id="GO:0005634">
    <property type="term" value="C:nucleus"/>
    <property type="evidence" value="ECO:0007669"/>
    <property type="project" value="UniProtKB-SubCell"/>
</dbReference>
<dbReference type="Pfam" id="PF00079">
    <property type="entry name" value="Serpin"/>
    <property type="match status" value="1"/>
</dbReference>
<accession>A0A8C3PYG2</accession>
<evidence type="ECO:0000256" key="3">
    <source>
        <dbReference type="ARBA" id="ARBA00022690"/>
    </source>
</evidence>
<dbReference type="SUPFAM" id="SSF56574">
    <property type="entry name" value="Serpins"/>
    <property type="match status" value="1"/>
</dbReference>
<dbReference type="InterPro" id="IPR000215">
    <property type="entry name" value="Serpin_fam"/>
</dbReference>
<evidence type="ECO:0000313" key="7">
    <source>
        <dbReference type="Ensembl" id="ENSCPIP00010007913.1"/>
    </source>
</evidence>
<dbReference type="InterPro" id="IPR036186">
    <property type="entry name" value="Serpin_sf"/>
</dbReference>
<dbReference type="GO" id="GO:0005615">
    <property type="term" value="C:extracellular space"/>
    <property type="evidence" value="ECO:0007669"/>
    <property type="project" value="InterPro"/>
</dbReference>
<dbReference type="Proteomes" id="UP000694543">
    <property type="component" value="Unplaced"/>
</dbReference>
<comment type="similarity">
    <text evidence="2">Belongs to the serpin family. Ov-serpin subfamily.</text>
</comment>
<keyword evidence="3" id="KW-0646">Protease inhibitor</keyword>
<dbReference type="InterPro" id="IPR042185">
    <property type="entry name" value="Serpin_sf_2"/>
</dbReference>
<evidence type="ECO:0000256" key="4">
    <source>
        <dbReference type="ARBA" id="ARBA00023242"/>
    </source>
</evidence>
<dbReference type="Gene3D" id="2.30.39.10">
    <property type="entry name" value="Alpha-1-antitrypsin, domain 1"/>
    <property type="match status" value="1"/>
</dbReference>
<reference evidence="7" key="1">
    <citation type="submission" date="2025-08" db="UniProtKB">
        <authorList>
            <consortium name="Ensembl"/>
        </authorList>
    </citation>
    <scope>IDENTIFICATION</scope>
</reference>
<dbReference type="InterPro" id="IPR023796">
    <property type="entry name" value="Serpin_dom"/>
</dbReference>
<keyword evidence="4" id="KW-0539">Nucleus</keyword>
<evidence type="ECO:0000313" key="8">
    <source>
        <dbReference type="Proteomes" id="UP000694543"/>
    </source>
</evidence>